<dbReference type="GO" id="GO:0003677">
    <property type="term" value="F:DNA binding"/>
    <property type="evidence" value="ECO:0007669"/>
    <property type="project" value="InterPro"/>
</dbReference>
<dbReference type="RefSeq" id="WP_093965312.1">
    <property type="nucleotide sequence ID" value="NZ_FXYG01000005.1"/>
</dbReference>
<dbReference type="InterPro" id="IPR009061">
    <property type="entry name" value="DNA-bd_dom_put_sf"/>
</dbReference>
<reference evidence="3" key="1">
    <citation type="submission" date="2017-05" db="EMBL/GenBank/DDBJ databases">
        <authorList>
            <person name="Rodrigo-Torres L."/>
            <person name="Arahal R. D."/>
            <person name="Lucena T."/>
        </authorList>
    </citation>
    <scope>NUCLEOTIDE SEQUENCE [LARGE SCALE GENOMIC DNA]</scope>
    <source>
        <strain evidence="3">CECT 8715</strain>
    </source>
</reference>
<protein>
    <submittedName>
        <fullName evidence="2">Helix-turn-helix domain protein</fullName>
    </submittedName>
</protein>
<dbReference type="SUPFAM" id="SSF46955">
    <property type="entry name" value="Putative DNA-binding domain"/>
    <property type="match status" value="1"/>
</dbReference>
<gene>
    <name evidence="2" type="ORF">RUA8715_03563</name>
</gene>
<evidence type="ECO:0000313" key="3">
    <source>
        <dbReference type="Proteomes" id="UP000202485"/>
    </source>
</evidence>
<dbReference type="EMBL" id="FXYG01000005">
    <property type="protein sequence ID" value="SMX48945.1"/>
    <property type="molecule type" value="Genomic_DNA"/>
</dbReference>
<dbReference type="InterPro" id="IPR041657">
    <property type="entry name" value="HTH_17"/>
</dbReference>
<proteinExistence type="predicted"/>
<feature type="domain" description="Helix-turn-helix" evidence="1">
    <location>
        <begin position="12"/>
        <end position="61"/>
    </location>
</feature>
<name>A0A238L1H8_9RHOB</name>
<evidence type="ECO:0000313" key="2">
    <source>
        <dbReference type="EMBL" id="SMX48945.1"/>
    </source>
</evidence>
<dbReference type="InterPro" id="IPR010093">
    <property type="entry name" value="SinI_DNA-bd"/>
</dbReference>
<keyword evidence="3" id="KW-1185">Reference proteome</keyword>
<sequence length="70" mass="7854">MVDLPITEDAAYLSVRDVAALFRISTKTVRRWIKSGELPATRLGRDWRIARSDLHALAQQRGNQAAAHVL</sequence>
<dbReference type="Pfam" id="PF12728">
    <property type="entry name" value="HTH_17"/>
    <property type="match status" value="1"/>
</dbReference>
<dbReference type="AlphaFoldDB" id="A0A238L1H8"/>
<dbReference type="Gene3D" id="1.10.1660.10">
    <property type="match status" value="1"/>
</dbReference>
<dbReference type="Proteomes" id="UP000202485">
    <property type="component" value="Unassembled WGS sequence"/>
</dbReference>
<accession>A0A238L1H8</accession>
<evidence type="ECO:0000259" key="1">
    <source>
        <dbReference type="Pfam" id="PF12728"/>
    </source>
</evidence>
<dbReference type="NCBIfam" id="TIGR01764">
    <property type="entry name" value="excise"/>
    <property type="match status" value="1"/>
</dbReference>
<organism evidence="2 3">
    <name type="scientific">Ruegeria arenilitoris</name>
    <dbReference type="NCBI Taxonomy" id="1173585"/>
    <lineage>
        <taxon>Bacteria</taxon>
        <taxon>Pseudomonadati</taxon>
        <taxon>Pseudomonadota</taxon>
        <taxon>Alphaproteobacteria</taxon>
        <taxon>Rhodobacterales</taxon>
        <taxon>Roseobacteraceae</taxon>
        <taxon>Ruegeria</taxon>
    </lineage>
</organism>
<dbReference type="OrthoDB" id="5459819at2"/>